<comment type="catalytic activity">
    <reaction evidence="1">
        <text>ATP + protein L-histidine = ADP + protein N-phospho-L-histidine.</text>
        <dbReference type="EC" id="2.7.13.3"/>
    </reaction>
</comment>
<keyword evidence="9 17" id="KW-0418">Kinase</keyword>
<dbReference type="CDD" id="cd00082">
    <property type="entry name" value="HisKA"/>
    <property type="match status" value="1"/>
</dbReference>
<dbReference type="SMART" id="SM00388">
    <property type="entry name" value="HisKA"/>
    <property type="match status" value="1"/>
</dbReference>
<evidence type="ECO:0000256" key="13">
    <source>
        <dbReference type="ARBA" id="ARBA00023136"/>
    </source>
</evidence>
<organism evidence="17 18">
    <name type="scientific">Edaphobacter dinghuensis</name>
    <dbReference type="NCBI Taxonomy" id="1560005"/>
    <lineage>
        <taxon>Bacteria</taxon>
        <taxon>Pseudomonadati</taxon>
        <taxon>Acidobacteriota</taxon>
        <taxon>Terriglobia</taxon>
        <taxon>Terriglobales</taxon>
        <taxon>Acidobacteriaceae</taxon>
        <taxon>Edaphobacter</taxon>
    </lineage>
</organism>
<keyword evidence="12" id="KW-0902">Two-component regulatory system</keyword>
<dbReference type="InterPro" id="IPR003661">
    <property type="entry name" value="HisK_dim/P_dom"/>
</dbReference>
<dbReference type="InterPro" id="IPR050398">
    <property type="entry name" value="HssS/ArlS-like"/>
</dbReference>
<dbReference type="Proteomes" id="UP000647241">
    <property type="component" value="Unassembled WGS sequence"/>
</dbReference>
<dbReference type="SMART" id="SM00304">
    <property type="entry name" value="HAMP"/>
    <property type="match status" value="1"/>
</dbReference>
<dbReference type="InterPro" id="IPR036097">
    <property type="entry name" value="HisK_dim/P_sf"/>
</dbReference>
<keyword evidence="5" id="KW-0597">Phosphoprotein</keyword>
<dbReference type="PROSITE" id="PS50109">
    <property type="entry name" value="HIS_KIN"/>
    <property type="match status" value="1"/>
</dbReference>
<keyword evidence="18" id="KW-1185">Reference proteome</keyword>
<evidence type="ECO:0000256" key="1">
    <source>
        <dbReference type="ARBA" id="ARBA00000085"/>
    </source>
</evidence>
<dbReference type="SUPFAM" id="SSF158472">
    <property type="entry name" value="HAMP domain-like"/>
    <property type="match status" value="1"/>
</dbReference>
<evidence type="ECO:0000256" key="11">
    <source>
        <dbReference type="ARBA" id="ARBA00022989"/>
    </source>
</evidence>
<feature type="domain" description="HAMP" evidence="16">
    <location>
        <begin position="177"/>
        <end position="232"/>
    </location>
</feature>
<keyword evidence="13 14" id="KW-0472">Membrane</keyword>
<dbReference type="InterPro" id="IPR005467">
    <property type="entry name" value="His_kinase_dom"/>
</dbReference>
<evidence type="ECO:0000256" key="12">
    <source>
        <dbReference type="ARBA" id="ARBA00023012"/>
    </source>
</evidence>
<accession>A0A917HKW8</accession>
<dbReference type="InterPro" id="IPR003594">
    <property type="entry name" value="HATPase_dom"/>
</dbReference>
<feature type="domain" description="Histidine kinase" evidence="15">
    <location>
        <begin position="240"/>
        <end position="456"/>
    </location>
</feature>
<dbReference type="InterPro" id="IPR003660">
    <property type="entry name" value="HAMP_dom"/>
</dbReference>
<keyword evidence="7 14" id="KW-0812">Transmembrane</keyword>
<dbReference type="GO" id="GO:0000155">
    <property type="term" value="F:phosphorelay sensor kinase activity"/>
    <property type="evidence" value="ECO:0007669"/>
    <property type="project" value="InterPro"/>
</dbReference>
<evidence type="ECO:0000313" key="18">
    <source>
        <dbReference type="Proteomes" id="UP000647241"/>
    </source>
</evidence>
<evidence type="ECO:0000256" key="8">
    <source>
        <dbReference type="ARBA" id="ARBA00022741"/>
    </source>
</evidence>
<evidence type="ECO:0000256" key="9">
    <source>
        <dbReference type="ARBA" id="ARBA00022777"/>
    </source>
</evidence>
<dbReference type="SMART" id="SM00387">
    <property type="entry name" value="HATPase_c"/>
    <property type="match status" value="1"/>
</dbReference>
<dbReference type="Gene3D" id="3.30.565.10">
    <property type="entry name" value="Histidine kinase-like ATPase, C-terminal domain"/>
    <property type="match status" value="1"/>
</dbReference>
<keyword evidence="11 14" id="KW-1133">Transmembrane helix</keyword>
<dbReference type="SUPFAM" id="SSF55874">
    <property type="entry name" value="ATPase domain of HSP90 chaperone/DNA topoisomerase II/histidine kinase"/>
    <property type="match status" value="1"/>
</dbReference>
<comment type="caution">
    <text evidence="17">The sequence shown here is derived from an EMBL/GenBank/DDBJ whole genome shotgun (WGS) entry which is preliminary data.</text>
</comment>
<dbReference type="EC" id="2.7.13.3" evidence="3"/>
<dbReference type="GO" id="GO:0005886">
    <property type="term" value="C:plasma membrane"/>
    <property type="evidence" value="ECO:0007669"/>
    <property type="project" value="UniProtKB-SubCell"/>
</dbReference>
<evidence type="ECO:0000256" key="10">
    <source>
        <dbReference type="ARBA" id="ARBA00022840"/>
    </source>
</evidence>
<evidence type="ECO:0000256" key="14">
    <source>
        <dbReference type="SAM" id="Phobius"/>
    </source>
</evidence>
<keyword evidence="8" id="KW-0547">Nucleotide-binding</keyword>
<protein>
    <recommendedName>
        <fullName evidence="3">histidine kinase</fullName>
        <ecNumber evidence="3">2.7.13.3</ecNumber>
    </recommendedName>
</protein>
<dbReference type="InterPro" id="IPR036890">
    <property type="entry name" value="HATPase_C_sf"/>
</dbReference>
<reference evidence="17" key="2">
    <citation type="submission" date="2020-09" db="EMBL/GenBank/DDBJ databases">
        <authorList>
            <person name="Sun Q."/>
            <person name="Zhou Y."/>
        </authorList>
    </citation>
    <scope>NUCLEOTIDE SEQUENCE</scope>
    <source>
        <strain evidence="17">CGMCC 1.12997</strain>
    </source>
</reference>
<keyword evidence="6" id="KW-0808">Transferase</keyword>
<evidence type="ECO:0000256" key="5">
    <source>
        <dbReference type="ARBA" id="ARBA00022553"/>
    </source>
</evidence>
<proteinExistence type="predicted"/>
<dbReference type="GO" id="GO:0005524">
    <property type="term" value="F:ATP binding"/>
    <property type="evidence" value="ECO:0007669"/>
    <property type="project" value="UniProtKB-KW"/>
</dbReference>
<name>A0A917HKW8_9BACT</name>
<evidence type="ECO:0000259" key="16">
    <source>
        <dbReference type="PROSITE" id="PS50885"/>
    </source>
</evidence>
<dbReference type="RefSeq" id="WP_188554709.1">
    <property type="nucleotide sequence ID" value="NZ_BMGT01000003.1"/>
</dbReference>
<dbReference type="PANTHER" id="PTHR45528:SF1">
    <property type="entry name" value="SENSOR HISTIDINE KINASE CPXA"/>
    <property type="match status" value="1"/>
</dbReference>
<comment type="subcellular location">
    <subcellularLocation>
        <location evidence="2">Cell membrane</location>
        <topology evidence="2">Multi-pass membrane protein</topology>
    </subcellularLocation>
</comment>
<dbReference type="FunFam" id="3.30.565.10:FF:000006">
    <property type="entry name" value="Sensor histidine kinase WalK"/>
    <property type="match status" value="1"/>
</dbReference>
<dbReference type="PROSITE" id="PS50885">
    <property type="entry name" value="HAMP"/>
    <property type="match status" value="1"/>
</dbReference>
<dbReference type="Gene3D" id="6.10.340.10">
    <property type="match status" value="1"/>
</dbReference>
<dbReference type="SUPFAM" id="SSF47384">
    <property type="entry name" value="Homodimeric domain of signal transducing histidine kinase"/>
    <property type="match status" value="1"/>
</dbReference>
<dbReference type="AlphaFoldDB" id="A0A917HKW8"/>
<dbReference type="PANTHER" id="PTHR45528">
    <property type="entry name" value="SENSOR HISTIDINE KINASE CPXA"/>
    <property type="match status" value="1"/>
</dbReference>
<dbReference type="EMBL" id="BMGT01000003">
    <property type="protein sequence ID" value="GGG81995.1"/>
    <property type="molecule type" value="Genomic_DNA"/>
</dbReference>
<dbReference type="Gene3D" id="1.10.287.130">
    <property type="match status" value="1"/>
</dbReference>
<evidence type="ECO:0000259" key="15">
    <source>
        <dbReference type="PROSITE" id="PS50109"/>
    </source>
</evidence>
<dbReference type="CDD" id="cd06225">
    <property type="entry name" value="HAMP"/>
    <property type="match status" value="1"/>
</dbReference>
<evidence type="ECO:0000256" key="7">
    <source>
        <dbReference type="ARBA" id="ARBA00022692"/>
    </source>
</evidence>
<evidence type="ECO:0000313" key="17">
    <source>
        <dbReference type="EMBL" id="GGG81995.1"/>
    </source>
</evidence>
<dbReference type="Pfam" id="PF00672">
    <property type="entry name" value="HAMP"/>
    <property type="match status" value="1"/>
</dbReference>
<feature type="transmembrane region" description="Helical" evidence="14">
    <location>
        <begin position="157"/>
        <end position="176"/>
    </location>
</feature>
<evidence type="ECO:0000256" key="6">
    <source>
        <dbReference type="ARBA" id="ARBA00022679"/>
    </source>
</evidence>
<evidence type="ECO:0000256" key="2">
    <source>
        <dbReference type="ARBA" id="ARBA00004651"/>
    </source>
</evidence>
<gene>
    <name evidence="17" type="primary">cpxA</name>
    <name evidence="17" type="ORF">GCM10011585_26870</name>
</gene>
<sequence length="460" mass="50416">MQRLFVKIFLWFWATVVLTGITLVLAFALQPQSVPSHWQKSLEDTTRYFGSAAVETFEQGDVTEPTRHMHRHFSMDDAHVRACLFDAVGKPLAGQDCAEFSKLVTHIISGRPRAFEMRRGLVRMAIPIQGASGRSYIYSTELLAGPSAAFGLNPMVVLLRAGLALFVSGIVCYFLTRYLTKPILRLRSAAQEIAAGQLSVRADTVLELRRDEFGDLVRDFNRMASKTENLISTQRQLLNDVSHELRSPLARINVALDLLRRRSGEDPALDRMESDVQRLNEMIGRLLTVARLEAASTLQNSVQVNLSGLVSSIAGDAEFEAQQRGCHVDIVQEANLAVMGDPSLLRSAIENVLRNAVRFTAAGTAVEVNLRENTASENHEAIIVVRDHGPGVPETELTQIFKPFYRLDNPGDANSTGAGLGLAIAKRIVRFHGGTIRAVNDPGGGLSVEMILPSIHASAA</sequence>
<evidence type="ECO:0000256" key="4">
    <source>
        <dbReference type="ARBA" id="ARBA00022475"/>
    </source>
</evidence>
<dbReference type="PRINTS" id="PR00344">
    <property type="entry name" value="BCTRLSENSOR"/>
</dbReference>
<dbReference type="Pfam" id="PF02518">
    <property type="entry name" value="HATPase_c"/>
    <property type="match status" value="1"/>
</dbReference>
<keyword evidence="4" id="KW-1003">Cell membrane</keyword>
<reference evidence="17" key="1">
    <citation type="journal article" date="2014" name="Int. J. Syst. Evol. Microbiol.">
        <title>Complete genome sequence of Corynebacterium casei LMG S-19264T (=DSM 44701T), isolated from a smear-ripened cheese.</title>
        <authorList>
            <consortium name="US DOE Joint Genome Institute (JGI-PGF)"/>
            <person name="Walter F."/>
            <person name="Albersmeier A."/>
            <person name="Kalinowski J."/>
            <person name="Ruckert C."/>
        </authorList>
    </citation>
    <scope>NUCLEOTIDE SEQUENCE</scope>
    <source>
        <strain evidence="17">CGMCC 1.12997</strain>
    </source>
</reference>
<dbReference type="InterPro" id="IPR004358">
    <property type="entry name" value="Sig_transdc_His_kin-like_C"/>
</dbReference>
<keyword evidence="10" id="KW-0067">ATP-binding</keyword>
<evidence type="ECO:0000256" key="3">
    <source>
        <dbReference type="ARBA" id="ARBA00012438"/>
    </source>
</evidence>
<dbReference type="Pfam" id="PF00512">
    <property type="entry name" value="HisKA"/>
    <property type="match status" value="1"/>
</dbReference>